<sequence>MKILLLHDTLSIFQVHSLEDIDLSIKPLHIGVTDDEISVVAPTNTVPSNTINRNDGWKMFKVEGVLDFSMVGIVSSISGVLARANLSIFSISTYNTDYILVRNDRLNEAIKALNTAGLEVIK</sequence>
<dbReference type="Pfam" id="PF13840">
    <property type="entry name" value="ACT_7"/>
    <property type="match status" value="1"/>
</dbReference>
<dbReference type="InterPro" id="IPR051719">
    <property type="entry name" value="CASTOR_mTORC1"/>
</dbReference>
<dbReference type="Proteomes" id="UP001250218">
    <property type="component" value="Unassembled WGS sequence"/>
</dbReference>
<dbReference type="PANTHER" id="PTHR31131:SF6">
    <property type="entry name" value="CASTOR ACT DOMAIN-CONTAINING PROTEIN"/>
    <property type="match status" value="1"/>
</dbReference>
<evidence type="ECO:0000259" key="1">
    <source>
        <dbReference type="Pfam" id="PF13840"/>
    </source>
</evidence>
<reference evidence="2" key="1">
    <citation type="submission" date="2023-03" db="EMBL/GenBank/DDBJ databases">
        <authorList>
            <person name="Shen W."/>
            <person name="Cai J."/>
        </authorList>
    </citation>
    <scope>NUCLEOTIDE SEQUENCE</scope>
    <source>
        <strain evidence="2">Y37</strain>
    </source>
</reference>
<feature type="domain" description="CASTOR ACT" evidence="1">
    <location>
        <begin position="54"/>
        <end position="114"/>
    </location>
</feature>
<accession>A0AAW8UIS0</accession>
<dbReference type="InterPro" id="IPR045865">
    <property type="entry name" value="ACT-like_dom_sf"/>
</dbReference>
<dbReference type="EMBL" id="JARQDL010000036">
    <property type="protein sequence ID" value="MDT2947233.1"/>
    <property type="molecule type" value="Genomic_DNA"/>
</dbReference>
<evidence type="ECO:0000313" key="3">
    <source>
        <dbReference type="Proteomes" id="UP001250218"/>
    </source>
</evidence>
<dbReference type="PANTHER" id="PTHR31131">
    <property type="entry name" value="CHROMOSOME 1, WHOLE GENOME SHOTGUN SEQUENCE"/>
    <property type="match status" value="1"/>
</dbReference>
<gene>
    <name evidence="2" type="ORF">P7I04_14620</name>
</gene>
<comment type="caution">
    <text evidence="2">The sequence shown here is derived from an EMBL/GenBank/DDBJ whole genome shotgun (WGS) entry which is preliminary data.</text>
</comment>
<dbReference type="RefSeq" id="WP_216793372.1">
    <property type="nucleotide sequence ID" value="NZ_JAGXCF020000004.1"/>
</dbReference>
<dbReference type="InterPro" id="IPR027795">
    <property type="entry name" value="CASTOR_ACT_dom"/>
</dbReference>
<evidence type="ECO:0000313" key="2">
    <source>
        <dbReference type="EMBL" id="MDT2947233.1"/>
    </source>
</evidence>
<name>A0AAW8UIS0_9LACT</name>
<dbReference type="AlphaFoldDB" id="A0AAW8UIS0"/>
<proteinExistence type="predicted"/>
<dbReference type="SUPFAM" id="SSF55021">
    <property type="entry name" value="ACT-like"/>
    <property type="match status" value="2"/>
</dbReference>
<protein>
    <submittedName>
        <fullName evidence="2">ACT domain-containing protein</fullName>
    </submittedName>
</protein>
<organism evidence="2 3">
    <name type="scientific">Lactococcus lactis</name>
    <dbReference type="NCBI Taxonomy" id="1358"/>
    <lineage>
        <taxon>Bacteria</taxon>
        <taxon>Bacillati</taxon>
        <taxon>Bacillota</taxon>
        <taxon>Bacilli</taxon>
        <taxon>Lactobacillales</taxon>
        <taxon>Streptococcaceae</taxon>
        <taxon>Lactococcus</taxon>
    </lineage>
</organism>
<dbReference type="Gene3D" id="3.30.2130.10">
    <property type="entry name" value="VC0802-like"/>
    <property type="match status" value="1"/>
</dbReference>